<name>A0A2J5I7C6_9EURO</name>
<evidence type="ECO:0000313" key="2">
    <source>
        <dbReference type="Proteomes" id="UP000235023"/>
    </source>
</evidence>
<accession>A0A2J5I7C6</accession>
<protein>
    <submittedName>
        <fullName evidence="1">Uncharacterized protein</fullName>
    </submittedName>
</protein>
<gene>
    <name evidence="1" type="ORF">BDW42DRAFT_159608</name>
</gene>
<dbReference type="EMBL" id="KZ559501">
    <property type="protein sequence ID" value="PLN85898.1"/>
    <property type="molecule type" value="Genomic_DNA"/>
</dbReference>
<keyword evidence="2" id="KW-1185">Reference proteome</keyword>
<evidence type="ECO:0000313" key="1">
    <source>
        <dbReference type="EMBL" id="PLN85898.1"/>
    </source>
</evidence>
<organism evidence="1 2">
    <name type="scientific">Aspergillus taichungensis</name>
    <dbReference type="NCBI Taxonomy" id="482145"/>
    <lineage>
        <taxon>Eukaryota</taxon>
        <taxon>Fungi</taxon>
        <taxon>Dikarya</taxon>
        <taxon>Ascomycota</taxon>
        <taxon>Pezizomycotina</taxon>
        <taxon>Eurotiomycetes</taxon>
        <taxon>Eurotiomycetidae</taxon>
        <taxon>Eurotiales</taxon>
        <taxon>Aspergillaceae</taxon>
        <taxon>Aspergillus</taxon>
        <taxon>Aspergillus subgen. Circumdati</taxon>
    </lineage>
</organism>
<dbReference type="Proteomes" id="UP000235023">
    <property type="component" value="Unassembled WGS sequence"/>
</dbReference>
<dbReference type="AlphaFoldDB" id="A0A2J5I7C6"/>
<proteinExistence type="predicted"/>
<reference evidence="2" key="1">
    <citation type="submission" date="2017-12" db="EMBL/GenBank/DDBJ databases">
        <authorList>
            <consortium name="DOE Joint Genome Institute"/>
            <person name="Mondo S.J."/>
            <person name="Kjaerbolling I."/>
            <person name="Vesth T.C."/>
            <person name="Frisvad J.C."/>
            <person name="Nybo J.L."/>
            <person name="Theobald S."/>
            <person name="Kuo A."/>
            <person name="Bowyer P."/>
            <person name="Matsuda Y."/>
            <person name="Lyhne E.K."/>
            <person name="Kogle M.E."/>
            <person name="Clum A."/>
            <person name="Lipzen A."/>
            <person name="Salamov A."/>
            <person name="Ngan C.Y."/>
            <person name="Daum C."/>
            <person name="Chiniquy J."/>
            <person name="Barry K."/>
            <person name="LaButti K."/>
            <person name="Haridas S."/>
            <person name="Simmons B.A."/>
            <person name="Magnuson J.K."/>
            <person name="Mortensen U.H."/>
            <person name="Larsen T.O."/>
            <person name="Grigoriev I.V."/>
            <person name="Baker S.E."/>
            <person name="Andersen M.R."/>
            <person name="Nordberg H.P."/>
            <person name="Cantor M.N."/>
            <person name="Hua S.X."/>
        </authorList>
    </citation>
    <scope>NUCLEOTIDE SEQUENCE [LARGE SCALE GENOMIC DNA]</scope>
    <source>
        <strain evidence="2">IBT 19404</strain>
    </source>
</reference>
<sequence>MDSCAHAEQGTELVSLLVGSGTIVGAGGSGTGVLGMRDAEWLAYGFGLVVSWVLSW</sequence>